<dbReference type="AlphaFoldDB" id="A0A8T0DML4"/>
<proteinExistence type="predicted"/>
<reference evidence="1 2" key="1">
    <citation type="submission" date="2019-07" db="EMBL/GenBank/DDBJ databases">
        <title>Annotation for the trematode Paragonimus westermani.</title>
        <authorList>
            <person name="Choi Y.-J."/>
        </authorList>
    </citation>
    <scope>NUCLEOTIDE SEQUENCE [LARGE SCALE GENOMIC DNA]</scope>
    <source>
        <strain evidence="1">180907_Pwestermani</strain>
    </source>
</reference>
<sequence>MSSNIVGEFAEEGTKTYNYCLYQTVTLRPVRSASNLQLNTRVAKKSSRSVEIARCPNYLFTDAACF</sequence>
<evidence type="ECO:0000313" key="2">
    <source>
        <dbReference type="Proteomes" id="UP000699462"/>
    </source>
</evidence>
<keyword evidence="2" id="KW-1185">Reference proteome</keyword>
<gene>
    <name evidence="1" type="ORF">P879_01929</name>
</gene>
<evidence type="ECO:0000313" key="1">
    <source>
        <dbReference type="EMBL" id="KAF8567967.1"/>
    </source>
</evidence>
<organism evidence="1 2">
    <name type="scientific">Paragonimus westermani</name>
    <dbReference type="NCBI Taxonomy" id="34504"/>
    <lineage>
        <taxon>Eukaryota</taxon>
        <taxon>Metazoa</taxon>
        <taxon>Spiralia</taxon>
        <taxon>Lophotrochozoa</taxon>
        <taxon>Platyhelminthes</taxon>
        <taxon>Trematoda</taxon>
        <taxon>Digenea</taxon>
        <taxon>Plagiorchiida</taxon>
        <taxon>Troglotremata</taxon>
        <taxon>Troglotrematidae</taxon>
        <taxon>Paragonimus</taxon>
    </lineage>
</organism>
<accession>A0A8T0DML4</accession>
<dbReference type="Proteomes" id="UP000699462">
    <property type="component" value="Unassembled WGS sequence"/>
</dbReference>
<name>A0A8T0DML4_9TREM</name>
<protein>
    <submittedName>
        <fullName evidence="1">Uncharacterized protein</fullName>
    </submittedName>
</protein>
<comment type="caution">
    <text evidence="1">The sequence shown here is derived from an EMBL/GenBank/DDBJ whole genome shotgun (WGS) entry which is preliminary data.</text>
</comment>
<dbReference type="EMBL" id="JTDF01003235">
    <property type="protein sequence ID" value="KAF8567967.1"/>
    <property type="molecule type" value="Genomic_DNA"/>
</dbReference>